<evidence type="ECO:0000313" key="2">
    <source>
        <dbReference type="EMBL" id="SDW61861.1"/>
    </source>
</evidence>
<dbReference type="InterPro" id="IPR021109">
    <property type="entry name" value="Peptidase_aspartic_dom_sf"/>
</dbReference>
<protein>
    <submittedName>
        <fullName evidence="2">Aspartyl protease family protein</fullName>
    </submittedName>
</protein>
<feature type="signal peptide" evidence="1">
    <location>
        <begin position="1"/>
        <end position="19"/>
    </location>
</feature>
<keyword evidence="2" id="KW-0378">Hydrolase</keyword>
<name>A0A1H2V0M1_9PSED</name>
<dbReference type="NCBIfam" id="TIGR02281">
    <property type="entry name" value="clan_AA_DTGA"/>
    <property type="match status" value="1"/>
</dbReference>
<dbReference type="InterPro" id="IPR034122">
    <property type="entry name" value="Retropepsin-like_bacterial"/>
</dbReference>
<dbReference type="PROSITE" id="PS00141">
    <property type="entry name" value="ASP_PROTEASE"/>
    <property type="match status" value="1"/>
</dbReference>
<feature type="chain" id="PRO_5017358743" evidence="1">
    <location>
        <begin position="20"/>
        <end position="212"/>
    </location>
</feature>
<proteinExistence type="predicted"/>
<dbReference type="InterPro" id="IPR011969">
    <property type="entry name" value="Clan_AA_Asp_peptidase_C"/>
</dbReference>
<dbReference type="InterPro" id="IPR001969">
    <property type="entry name" value="Aspartic_peptidase_AS"/>
</dbReference>
<dbReference type="SUPFAM" id="SSF50630">
    <property type="entry name" value="Acid proteases"/>
    <property type="match status" value="1"/>
</dbReference>
<sequence>MRHSELLVCGLLWACMLHAAPQVQVVGLFPNAVVLNVDGTRKLVRVGQSGPQGVEVVAADKNGALLRIDGVERRIELSREYGQGSATPKRPQVSIARSNSGHYWVPGSVQGFPVQFLVDTGATSVAMNEAQASRLGIDFRVLGRPLIVSTANGTVKAWGVTLSSVKVGEIELRGVQASILEGPAPGEVLLGMSFLSRVRWGEEQGLLVLEAK</sequence>
<dbReference type="GO" id="GO:0004190">
    <property type="term" value="F:aspartic-type endopeptidase activity"/>
    <property type="evidence" value="ECO:0007669"/>
    <property type="project" value="InterPro"/>
</dbReference>
<dbReference type="Gene3D" id="2.40.70.10">
    <property type="entry name" value="Acid Proteases"/>
    <property type="match status" value="1"/>
</dbReference>
<reference evidence="3" key="1">
    <citation type="submission" date="2016-10" db="EMBL/GenBank/DDBJ databases">
        <authorList>
            <person name="Varghese N."/>
            <person name="Submissions S."/>
        </authorList>
    </citation>
    <scope>NUCLEOTIDE SEQUENCE [LARGE SCALE GENOMIC DNA]</scope>
    <source>
        <strain evidence="3">NRRL B-59562</strain>
    </source>
</reference>
<dbReference type="EMBL" id="FNNU01000002">
    <property type="protein sequence ID" value="SDW61861.1"/>
    <property type="molecule type" value="Genomic_DNA"/>
</dbReference>
<dbReference type="Pfam" id="PF13975">
    <property type="entry name" value="gag-asp_proteas"/>
    <property type="match status" value="1"/>
</dbReference>
<accession>A0A1H2V0M1</accession>
<dbReference type="RefSeq" id="WP_090225323.1">
    <property type="nucleotide sequence ID" value="NZ_FNNU01000002.1"/>
</dbReference>
<evidence type="ECO:0000256" key="1">
    <source>
        <dbReference type="SAM" id="SignalP"/>
    </source>
</evidence>
<evidence type="ECO:0000313" key="3">
    <source>
        <dbReference type="Proteomes" id="UP000243778"/>
    </source>
</evidence>
<organism evidence="2 3">
    <name type="scientific">Pseudomonas kuykendallii</name>
    <dbReference type="NCBI Taxonomy" id="1007099"/>
    <lineage>
        <taxon>Bacteria</taxon>
        <taxon>Pseudomonadati</taxon>
        <taxon>Pseudomonadota</taxon>
        <taxon>Gammaproteobacteria</taxon>
        <taxon>Pseudomonadales</taxon>
        <taxon>Pseudomonadaceae</taxon>
        <taxon>Pseudomonas</taxon>
    </lineage>
</organism>
<keyword evidence="1" id="KW-0732">Signal</keyword>
<dbReference type="CDD" id="cd05483">
    <property type="entry name" value="retropepsin_like_bacteria"/>
    <property type="match status" value="1"/>
</dbReference>
<dbReference type="AlphaFoldDB" id="A0A1H2V0M1"/>
<dbReference type="OrthoDB" id="185963at2"/>
<dbReference type="Proteomes" id="UP000243778">
    <property type="component" value="Unassembled WGS sequence"/>
</dbReference>
<gene>
    <name evidence="2" type="ORF">SAMN05216287_1080</name>
</gene>
<keyword evidence="3" id="KW-1185">Reference proteome</keyword>
<dbReference type="GO" id="GO:0006508">
    <property type="term" value="P:proteolysis"/>
    <property type="evidence" value="ECO:0007669"/>
    <property type="project" value="UniProtKB-KW"/>
</dbReference>
<keyword evidence="2" id="KW-0645">Protease</keyword>
<dbReference type="STRING" id="1007099.SAMN05216287_1080"/>